<dbReference type="NCBIfam" id="NF045485">
    <property type="entry name" value="FPPsyn"/>
    <property type="match status" value="1"/>
</dbReference>
<evidence type="ECO:0000256" key="6">
    <source>
        <dbReference type="ARBA" id="ARBA00023229"/>
    </source>
</evidence>
<dbReference type="PANTHER" id="PTHR43281:SF1">
    <property type="entry name" value="FARNESYL DIPHOSPHATE SYNTHASE"/>
    <property type="match status" value="1"/>
</dbReference>
<keyword evidence="4" id="KW-0479">Metal-binding</keyword>
<dbReference type="InterPro" id="IPR000092">
    <property type="entry name" value="Polyprenyl_synt"/>
</dbReference>
<comment type="similarity">
    <text evidence="2 7">Belongs to the FPP/GGPP synthase family.</text>
</comment>
<keyword evidence="5" id="KW-0460">Magnesium</keyword>
<dbReference type="InterPro" id="IPR033749">
    <property type="entry name" value="Polyprenyl_synt_CS"/>
</dbReference>
<evidence type="ECO:0000256" key="2">
    <source>
        <dbReference type="ARBA" id="ARBA00006706"/>
    </source>
</evidence>
<evidence type="ECO:0000256" key="4">
    <source>
        <dbReference type="ARBA" id="ARBA00022723"/>
    </source>
</evidence>
<comment type="cofactor">
    <cofactor evidence="1">
        <name>Mg(2+)</name>
        <dbReference type="ChEBI" id="CHEBI:18420"/>
    </cofactor>
</comment>
<dbReference type="AlphaFoldDB" id="A0A1B9F8D2"/>
<sequence>MNPPFNLDSFDLKGYLNERAKLVEEWLEANLPTPVGPHAPLIEAMRYSALSGGKRIRPILLMAAVDAVGGNGPQYIAAASAIECIHTYSLIHDDLPAMDDDDLRRGKPTCHKVFGEAMAVLAGDGLLNFAFEILSRTHLYPGVSDRIVLEVIRVIGEASGINGMVGGQAADVLMEGKEVDEKTLNFIHTHKTGALIRASLRSGALLGGGMGEKVEALTQFGYFLGLLFQIKDDLLDIEGDEKVVGKRLGKDAKMKKATYPSIYGIEATKEKAKSLLEQSLNLLSDFGKEADPLRAIAQYVVNRTR</sequence>
<dbReference type="PROSITE" id="PS00444">
    <property type="entry name" value="POLYPRENYL_SYNTHASE_2"/>
    <property type="match status" value="1"/>
</dbReference>
<dbReference type="InterPro" id="IPR008949">
    <property type="entry name" value="Isoprenoid_synthase_dom_sf"/>
</dbReference>
<evidence type="ECO:0000313" key="8">
    <source>
        <dbReference type="EMBL" id="OCC16031.1"/>
    </source>
</evidence>
<dbReference type="CDD" id="cd00685">
    <property type="entry name" value="Trans_IPPS_HT"/>
    <property type="match status" value="1"/>
</dbReference>
<dbReference type="Gene3D" id="1.10.600.10">
    <property type="entry name" value="Farnesyl Diphosphate Synthase"/>
    <property type="match status" value="1"/>
</dbReference>
<dbReference type="PANTHER" id="PTHR43281">
    <property type="entry name" value="FARNESYL DIPHOSPHATE SYNTHASE"/>
    <property type="match status" value="1"/>
</dbReference>
<dbReference type="GO" id="GO:0005737">
    <property type="term" value="C:cytoplasm"/>
    <property type="evidence" value="ECO:0007669"/>
    <property type="project" value="UniProtKB-ARBA"/>
</dbReference>
<accession>A0A1B9F8D2</accession>
<keyword evidence="3 7" id="KW-0808">Transferase</keyword>
<dbReference type="FunFam" id="1.10.600.10:FF:000001">
    <property type="entry name" value="Geranylgeranyl diphosphate synthase"/>
    <property type="match status" value="1"/>
</dbReference>
<protein>
    <submittedName>
        <fullName evidence="8">Octaprenyl-diphosphate synthase</fullName>
    </submittedName>
</protein>
<dbReference type="GO" id="GO:0004659">
    <property type="term" value="F:prenyltransferase activity"/>
    <property type="evidence" value="ECO:0007669"/>
    <property type="project" value="InterPro"/>
</dbReference>
<comment type="caution">
    <text evidence="8">The sequence shown here is derived from an EMBL/GenBank/DDBJ whole genome shotgun (WGS) entry which is preliminary data.</text>
</comment>
<proteinExistence type="inferred from homology"/>
<dbReference type="STRING" id="1156395.DBT_0493"/>
<dbReference type="GO" id="GO:0046872">
    <property type="term" value="F:metal ion binding"/>
    <property type="evidence" value="ECO:0007669"/>
    <property type="project" value="UniProtKB-KW"/>
</dbReference>
<dbReference type="SFLD" id="SFLDS00005">
    <property type="entry name" value="Isoprenoid_Synthase_Type_I"/>
    <property type="match status" value="1"/>
</dbReference>
<dbReference type="PROSITE" id="PS00723">
    <property type="entry name" value="POLYPRENYL_SYNTHASE_1"/>
    <property type="match status" value="1"/>
</dbReference>
<dbReference type="SUPFAM" id="SSF48576">
    <property type="entry name" value="Terpenoid synthases"/>
    <property type="match status" value="1"/>
</dbReference>
<dbReference type="RefSeq" id="WP_067616047.1">
    <property type="nucleotide sequence ID" value="NZ_MAGO01000002.1"/>
</dbReference>
<dbReference type="PATRIC" id="fig|1156395.6.peg.500"/>
<keyword evidence="6" id="KW-0414">Isoprene biosynthesis</keyword>
<dbReference type="EMBL" id="MAGO01000002">
    <property type="protein sequence ID" value="OCC16031.1"/>
    <property type="molecule type" value="Genomic_DNA"/>
</dbReference>
<evidence type="ECO:0000256" key="3">
    <source>
        <dbReference type="ARBA" id="ARBA00022679"/>
    </source>
</evidence>
<dbReference type="Proteomes" id="UP000093080">
    <property type="component" value="Unassembled WGS sequence"/>
</dbReference>
<evidence type="ECO:0000256" key="1">
    <source>
        <dbReference type="ARBA" id="ARBA00001946"/>
    </source>
</evidence>
<dbReference type="OrthoDB" id="9805316at2"/>
<dbReference type="InterPro" id="IPR053378">
    <property type="entry name" value="Prenyl_diphosphate_synthase"/>
</dbReference>
<gene>
    <name evidence="8" type="ORF">DBT_0493</name>
</gene>
<dbReference type="SFLD" id="SFLDG01017">
    <property type="entry name" value="Polyprenyl_Transferase_Like"/>
    <property type="match status" value="1"/>
</dbReference>
<evidence type="ECO:0000313" key="9">
    <source>
        <dbReference type="Proteomes" id="UP000093080"/>
    </source>
</evidence>
<keyword evidence="9" id="KW-1185">Reference proteome</keyword>
<evidence type="ECO:0000256" key="5">
    <source>
        <dbReference type="ARBA" id="ARBA00022842"/>
    </source>
</evidence>
<name>A0A1B9F8D2_9BACT</name>
<reference evidence="8 9" key="1">
    <citation type="submission" date="2016-06" db="EMBL/GenBank/DDBJ databases">
        <title>Respiratory ammonification of nitrate coupled to the oxidation of elemental sulfur in deep-sea autotrophic thermophilic bacteria.</title>
        <authorList>
            <person name="Slobodkina G.B."/>
            <person name="Mardanov A.V."/>
            <person name="Ravin N.V."/>
            <person name="Frolova A.A."/>
            <person name="Viryasiv M.B."/>
            <person name="Chernyh N.A."/>
            <person name="Bonch-Osmolovskaya E.A."/>
            <person name="Slobodkin A.I."/>
        </authorList>
    </citation>
    <scope>NUCLEOTIDE SEQUENCE [LARGE SCALE GENOMIC DNA]</scope>
    <source>
        <strain evidence="8 9">S69</strain>
    </source>
</reference>
<organism evidence="8 9">
    <name type="scientific">Dissulfuribacter thermophilus</name>
    <dbReference type="NCBI Taxonomy" id="1156395"/>
    <lineage>
        <taxon>Bacteria</taxon>
        <taxon>Pseudomonadati</taxon>
        <taxon>Thermodesulfobacteriota</taxon>
        <taxon>Dissulfuribacteria</taxon>
        <taxon>Dissulfuribacterales</taxon>
        <taxon>Dissulfuribacteraceae</taxon>
        <taxon>Dissulfuribacter</taxon>
    </lineage>
</organism>
<evidence type="ECO:0000256" key="7">
    <source>
        <dbReference type="RuleBase" id="RU004466"/>
    </source>
</evidence>
<dbReference type="GO" id="GO:0016114">
    <property type="term" value="P:terpenoid biosynthetic process"/>
    <property type="evidence" value="ECO:0007669"/>
    <property type="project" value="UniProtKB-ARBA"/>
</dbReference>
<dbReference type="Pfam" id="PF00348">
    <property type="entry name" value="polyprenyl_synt"/>
    <property type="match status" value="1"/>
</dbReference>